<dbReference type="eggNOG" id="COG0441">
    <property type="taxonomic scope" value="Bacteria"/>
</dbReference>
<dbReference type="EMBL" id="AM746676">
    <property type="protein sequence ID" value="CAN94648.1"/>
    <property type="molecule type" value="Genomic_DNA"/>
</dbReference>
<proteinExistence type="predicted"/>
<dbReference type="KEGG" id="scl:sce4485"/>
<protein>
    <submittedName>
        <fullName evidence="1">Uncharacterized protein</fullName>
    </submittedName>
</protein>
<dbReference type="Proteomes" id="UP000002139">
    <property type="component" value="Chromosome"/>
</dbReference>
<dbReference type="AlphaFoldDB" id="A9F8E1"/>
<evidence type="ECO:0000313" key="1">
    <source>
        <dbReference type="EMBL" id="CAN94648.1"/>
    </source>
</evidence>
<organism evidence="1 2">
    <name type="scientific">Sorangium cellulosum (strain So ce56)</name>
    <name type="common">Polyangium cellulosum (strain So ce56)</name>
    <dbReference type="NCBI Taxonomy" id="448385"/>
    <lineage>
        <taxon>Bacteria</taxon>
        <taxon>Pseudomonadati</taxon>
        <taxon>Myxococcota</taxon>
        <taxon>Polyangia</taxon>
        <taxon>Polyangiales</taxon>
        <taxon>Polyangiaceae</taxon>
        <taxon>Sorangium</taxon>
    </lineage>
</organism>
<dbReference type="BioCyc" id="SCEL448385:SCE_RS23015-MONOMER"/>
<dbReference type="HOGENOM" id="CLU_2131903_0_0_7"/>
<sequence length="113" mass="11861">MALDQTALAAPAARTTVRKALADDIAKNRPILGAHVNGRLVDLHLHTPFHFDDSARIGLVRTSAPDGPSANAVAAPRSRDLDEALGAMPLAELADRRAAARKLHRLAVSTSGS</sequence>
<accession>A9F8E1</accession>
<evidence type="ECO:0000313" key="2">
    <source>
        <dbReference type="Proteomes" id="UP000002139"/>
    </source>
</evidence>
<keyword evidence="2" id="KW-1185">Reference proteome</keyword>
<dbReference type="STRING" id="448385.sce4485"/>
<dbReference type="RefSeq" id="WP_012237117.1">
    <property type="nucleotide sequence ID" value="NC_010162.1"/>
</dbReference>
<name>A9F8E1_SORC5</name>
<reference evidence="1 2" key="1">
    <citation type="journal article" date="2007" name="Nat. Biotechnol.">
        <title>Complete genome sequence of the myxobacterium Sorangium cellulosum.</title>
        <authorList>
            <person name="Schneiker S."/>
            <person name="Perlova O."/>
            <person name="Kaiser O."/>
            <person name="Gerth K."/>
            <person name="Alici A."/>
            <person name="Altmeyer M.O."/>
            <person name="Bartels D."/>
            <person name="Bekel T."/>
            <person name="Beyer S."/>
            <person name="Bode E."/>
            <person name="Bode H.B."/>
            <person name="Bolten C.J."/>
            <person name="Choudhuri J.V."/>
            <person name="Doss S."/>
            <person name="Elnakady Y.A."/>
            <person name="Frank B."/>
            <person name="Gaigalat L."/>
            <person name="Goesmann A."/>
            <person name="Groeger C."/>
            <person name="Gross F."/>
            <person name="Jelsbak L."/>
            <person name="Jelsbak L."/>
            <person name="Kalinowski J."/>
            <person name="Kegler C."/>
            <person name="Knauber T."/>
            <person name="Konietzny S."/>
            <person name="Kopp M."/>
            <person name="Krause L."/>
            <person name="Krug D."/>
            <person name="Linke B."/>
            <person name="Mahmud T."/>
            <person name="Martinez-Arias R."/>
            <person name="McHardy A.C."/>
            <person name="Merai M."/>
            <person name="Meyer F."/>
            <person name="Mormann S."/>
            <person name="Munoz-Dorado J."/>
            <person name="Perez J."/>
            <person name="Pradella S."/>
            <person name="Rachid S."/>
            <person name="Raddatz G."/>
            <person name="Rosenau F."/>
            <person name="Rueckert C."/>
            <person name="Sasse F."/>
            <person name="Scharfe M."/>
            <person name="Schuster S.C."/>
            <person name="Suen G."/>
            <person name="Treuner-Lange A."/>
            <person name="Velicer G.J."/>
            <person name="Vorholter F.-J."/>
            <person name="Weissman K.J."/>
            <person name="Welch R.D."/>
            <person name="Wenzel S.C."/>
            <person name="Whitworth D.E."/>
            <person name="Wilhelm S."/>
            <person name="Wittmann C."/>
            <person name="Bloecker H."/>
            <person name="Puehler A."/>
            <person name="Mueller R."/>
        </authorList>
    </citation>
    <scope>NUCLEOTIDE SEQUENCE [LARGE SCALE GENOMIC DNA]</scope>
    <source>
        <strain evidence="2">So ce56</strain>
    </source>
</reference>
<gene>
    <name evidence="1" type="ordered locus">sce4485</name>
</gene>